<dbReference type="EMBL" id="FQUM01000004">
    <property type="protein sequence ID" value="SHF21101.1"/>
    <property type="molecule type" value="Genomic_DNA"/>
</dbReference>
<sequence length="436" mass="49916">MRPVMIKIAEVNQFLAFFTPFKTNEHIIPGFLIILFFSVQTACTQQRPGTVVEFPKPKPPVQITENGKEHLFASYYGINSWSANQRYVTILQTDVKHRLPDENDPATLGLVDLETNKFIPLTQTRAWNFQQGCMAHWLSTSPDSLIIYNDFRDDRFVSVIMNVHTKNEIKTIPYPVSAVAPNGKEAVSINFSRLRKTRTDYGYGGDGQDAKENIQFPKNDGLFLLNLETGEARLIVSIAQVKKLVPEIPEEGIEYFNHTLFSRGGSKIFWLARAIPNRNTTSFTVNRDGSNLRRCFPDDWGGSHFDWLNDNELMITANYDATQYAHVLFTIGEQDYKRLGKGLLDYDGHGTFSPDGKWMVTDTYPSRGLREQKIYLMDMKTEAVLSLGRFVQPKEFYSYWRCDIHCRWSPNGDMIGFNSTHTGSRQVYIIKLGNNN</sequence>
<accession>A0A1M4ZSW3</accession>
<dbReference type="Pfam" id="PF07676">
    <property type="entry name" value="PD40"/>
    <property type="match status" value="1"/>
</dbReference>
<dbReference type="SUPFAM" id="SSF69304">
    <property type="entry name" value="Tricorn protease N-terminal domain"/>
    <property type="match status" value="1"/>
</dbReference>
<protein>
    <submittedName>
        <fullName evidence="1">WD40-like Beta Propeller Repeat</fullName>
    </submittedName>
</protein>
<dbReference type="Gene3D" id="2.130.10.10">
    <property type="entry name" value="YVTN repeat-like/Quinoprotein amine dehydrogenase"/>
    <property type="match status" value="1"/>
</dbReference>
<proteinExistence type="predicted"/>
<dbReference type="OrthoDB" id="5174394at2"/>
<name>A0A1M4ZSW3_9BACT</name>
<dbReference type="STRING" id="1484053.SAMN05444274_10453"/>
<evidence type="ECO:0000313" key="2">
    <source>
        <dbReference type="Proteomes" id="UP000184164"/>
    </source>
</evidence>
<dbReference type="Proteomes" id="UP000184164">
    <property type="component" value="Unassembled WGS sequence"/>
</dbReference>
<dbReference type="AlphaFoldDB" id="A0A1M4ZSW3"/>
<gene>
    <name evidence="1" type="ORF">SAMN05444274_10453</name>
</gene>
<evidence type="ECO:0000313" key="1">
    <source>
        <dbReference type="EMBL" id="SHF21101.1"/>
    </source>
</evidence>
<organism evidence="1 2">
    <name type="scientific">Mariniphaga anaerophila</name>
    <dbReference type="NCBI Taxonomy" id="1484053"/>
    <lineage>
        <taxon>Bacteria</taxon>
        <taxon>Pseudomonadati</taxon>
        <taxon>Bacteroidota</taxon>
        <taxon>Bacteroidia</taxon>
        <taxon>Marinilabiliales</taxon>
        <taxon>Prolixibacteraceae</taxon>
        <taxon>Mariniphaga</taxon>
    </lineage>
</organism>
<reference evidence="1 2" key="1">
    <citation type="submission" date="2016-11" db="EMBL/GenBank/DDBJ databases">
        <authorList>
            <person name="Jaros S."/>
            <person name="Januszkiewicz K."/>
            <person name="Wedrychowicz H."/>
        </authorList>
    </citation>
    <scope>NUCLEOTIDE SEQUENCE [LARGE SCALE GENOMIC DNA]</scope>
    <source>
        <strain evidence="1 2">DSM 26910</strain>
    </source>
</reference>
<dbReference type="InterPro" id="IPR015943">
    <property type="entry name" value="WD40/YVTN_repeat-like_dom_sf"/>
</dbReference>
<keyword evidence="2" id="KW-1185">Reference proteome</keyword>
<dbReference type="InterPro" id="IPR011659">
    <property type="entry name" value="WD40"/>
</dbReference>